<name>A0A8J6XGH5_9CYAN</name>
<protein>
    <submittedName>
        <fullName evidence="2">Glycosyltransferase</fullName>
    </submittedName>
</protein>
<dbReference type="SUPFAM" id="SSF53448">
    <property type="entry name" value="Nucleotide-diphospho-sugar transferases"/>
    <property type="match status" value="1"/>
</dbReference>
<dbReference type="EMBL" id="JACXAE010000025">
    <property type="protein sequence ID" value="MBD2771551.1"/>
    <property type="molecule type" value="Genomic_DNA"/>
</dbReference>
<feature type="domain" description="Glycosyltransferase 2-like" evidence="1">
    <location>
        <begin position="5"/>
        <end position="171"/>
    </location>
</feature>
<evidence type="ECO:0000313" key="3">
    <source>
        <dbReference type="Proteomes" id="UP000629098"/>
    </source>
</evidence>
<dbReference type="Gene3D" id="3.90.550.10">
    <property type="entry name" value="Spore Coat Polysaccharide Biosynthesis Protein SpsA, Chain A"/>
    <property type="match status" value="1"/>
</dbReference>
<dbReference type="Pfam" id="PF00535">
    <property type="entry name" value="Glycos_transf_2"/>
    <property type="match status" value="1"/>
</dbReference>
<organism evidence="2 3">
    <name type="scientific">Iningainema tapete BLCC-T55</name>
    <dbReference type="NCBI Taxonomy" id="2748662"/>
    <lineage>
        <taxon>Bacteria</taxon>
        <taxon>Bacillati</taxon>
        <taxon>Cyanobacteriota</taxon>
        <taxon>Cyanophyceae</taxon>
        <taxon>Nostocales</taxon>
        <taxon>Scytonemataceae</taxon>
        <taxon>Iningainema tapete</taxon>
    </lineage>
</organism>
<accession>A0A8J6XGH5</accession>
<dbReference type="GO" id="GO:0016758">
    <property type="term" value="F:hexosyltransferase activity"/>
    <property type="evidence" value="ECO:0007669"/>
    <property type="project" value="UniProtKB-ARBA"/>
</dbReference>
<evidence type="ECO:0000313" key="2">
    <source>
        <dbReference type="EMBL" id="MBD2771551.1"/>
    </source>
</evidence>
<dbReference type="PANTHER" id="PTHR22916:SF3">
    <property type="entry name" value="UDP-GLCNAC:BETAGAL BETA-1,3-N-ACETYLGLUCOSAMINYLTRANSFERASE-LIKE PROTEIN 1"/>
    <property type="match status" value="1"/>
</dbReference>
<sequence>MPRVTVCIPSYNLEKFIGEAIQSVLNQTYQDFEIIIVDDASTDASVSVIKSFKDPRIKLFCLEKNHGASTYGSNKCRSEAQGEFLAQLGADDVFAPDKLEKQVRFLDQNPEVGAVFSYAQIIDESGNDLADENNFFKHIYIQPNRTRFEWLNHFFFKGNCLCYSGSMIRKKCYDQIGKFDPRYAQLPDYEYWIRFCMKYEIHIIQKNLIKRRIRNNEANISGNRPETRIRYNFELAQILKHYLKDEIYDNFPQIFPNPVYKEIKFKKELFLFVIGSFALMNSGYAHRYFGLTTIFEAMEEQNIAQILEDECHFSYKDLIKLTGLKDVFSIIAQEKLQAQLQAMETNLDK</sequence>
<evidence type="ECO:0000259" key="1">
    <source>
        <dbReference type="Pfam" id="PF00535"/>
    </source>
</evidence>
<dbReference type="PANTHER" id="PTHR22916">
    <property type="entry name" value="GLYCOSYLTRANSFERASE"/>
    <property type="match status" value="1"/>
</dbReference>
<dbReference type="InterPro" id="IPR001173">
    <property type="entry name" value="Glyco_trans_2-like"/>
</dbReference>
<gene>
    <name evidence="2" type="ORF">ICL16_05330</name>
</gene>
<dbReference type="AlphaFoldDB" id="A0A8J6XGH5"/>
<comment type="caution">
    <text evidence="2">The sequence shown here is derived from an EMBL/GenBank/DDBJ whole genome shotgun (WGS) entry which is preliminary data.</text>
</comment>
<proteinExistence type="predicted"/>
<reference evidence="2" key="1">
    <citation type="submission" date="2020-09" db="EMBL/GenBank/DDBJ databases">
        <title>Iningainema tapete sp. nov. (Scytonemataceae, Cyanobacteria) from greenhouses in central Florida (USA) produces two types of nodularin with biosynthetic potential for microcystin-LR and anabaenopeptins.</title>
        <authorList>
            <person name="Berthold D.E."/>
            <person name="Lefler F.W."/>
            <person name="Huang I.-S."/>
            <person name="Abdulla H."/>
            <person name="Zimba P.V."/>
            <person name="Laughinghouse H.D. IV."/>
        </authorList>
    </citation>
    <scope>NUCLEOTIDE SEQUENCE</scope>
    <source>
        <strain evidence="2">BLCCT55</strain>
    </source>
</reference>
<dbReference type="Proteomes" id="UP000629098">
    <property type="component" value="Unassembled WGS sequence"/>
</dbReference>
<dbReference type="RefSeq" id="WP_190825840.1">
    <property type="nucleotide sequence ID" value="NZ_CAWPPI010000025.1"/>
</dbReference>
<keyword evidence="3" id="KW-1185">Reference proteome</keyword>
<dbReference type="InterPro" id="IPR029044">
    <property type="entry name" value="Nucleotide-diphossugar_trans"/>
</dbReference>